<evidence type="ECO:0008006" key="5">
    <source>
        <dbReference type="Google" id="ProtNLM"/>
    </source>
</evidence>
<reference evidence="3" key="1">
    <citation type="submission" date="2022-12" db="EMBL/GenBank/DDBJ databases">
        <title>Reference genome sequencing for broad-spectrum identification of bacterial and archaeal isolates by mass spectrometry.</title>
        <authorList>
            <person name="Sekiguchi Y."/>
            <person name="Tourlousse D.M."/>
        </authorList>
    </citation>
    <scope>NUCLEOTIDE SEQUENCE</scope>
    <source>
        <strain evidence="3">10succ1</strain>
    </source>
</reference>
<dbReference type="PANTHER" id="PTHR33744:SF15">
    <property type="entry name" value="CARBOHYDRATE DIACID REGULATOR"/>
    <property type="match status" value="1"/>
</dbReference>
<keyword evidence="4" id="KW-1185">Reference proteome</keyword>
<evidence type="ECO:0000313" key="3">
    <source>
        <dbReference type="EMBL" id="GLI57948.1"/>
    </source>
</evidence>
<dbReference type="RefSeq" id="WP_281837624.1">
    <property type="nucleotide sequence ID" value="NZ_BSDY01000029.1"/>
</dbReference>
<dbReference type="InterPro" id="IPR042070">
    <property type="entry name" value="PucR_C-HTH_sf"/>
</dbReference>
<gene>
    <name evidence="3" type="ORF">PM10SUCC1_34620</name>
</gene>
<comment type="caution">
    <text evidence="3">The sequence shown here is derived from an EMBL/GenBank/DDBJ whole genome shotgun (WGS) entry which is preliminary data.</text>
</comment>
<dbReference type="Gene3D" id="1.10.10.2840">
    <property type="entry name" value="PucR C-terminal helix-turn-helix domain"/>
    <property type="match status" value="1"/>
</dbReference>
<dbReference type="InterPro" id="IPR012914">
    <property type="entry name" value="PucR_dom"/>
</dbReference>
<evidence type="ECO:0000313" key="4">
    <source>
        <dbReference type="Proteomes" id="UP001144471"/>
    </source>
</evidence>
<accession>A0A9W6LPM3</accession>
<name>A0A9W6LPM3_9FUSO</name>
<organism evidence="3 4">
    <name type="scientific">Propionigenium maris DSM 9537</name>
    <dbReference type="NCBI Taxonomy" id="1123000"/>
    <lineage>
        <taxon>Bacteria</taxon>
        <taxon>Fusobacteriati</taxon>
        <taxon>Fusobacteriota</taxon>
        <taxon>Fusobacteriia</taxon>
        <taxon>Fusobacteriales</taxon>
        <taxon>Fusobacteriaceae</taxon>
        <taxon>Propionigenium</taxon>
    </lineage>
</organism>
<dbReference type="EMBL" id="BSDY01000029">
    <property type="protein sequence ID" value="GLI57948.1"/>
    <property type="molecule type" value="Genomic_DNA"/>
</dbReference>
<proteinExistence type="predicted"/>
<protein>
    <recommendedName>
        <fullName evidence="5">PucR C-terminal helix-turn-helix domain-containing protein</fullName>
    </recommendedName>
</protein>
<evidence type="ECO:0000259" key="1">
    <source>
        <dbReference type="Pfam" id="PF07905"/>
    </source>
</evidence>
<dbReference type="PANTHER" id="PTHR33744">
    <property type="entry name" value="CARBOHYDRATE DIACID REGULATOR"/>
    <property type="match status" value="1"/>
</dbReference>
<dbReference type="Pfam" id="PF13556">
    <property type="entry name" value="HTH_30"/>
    <property type="match status" value="1"/>
</dbReference>
<dbReference type="AlphaFoldDB" id="A0A9W6LPM3"/>
<feature type="domain" description="Purine catabolism PurC-like" evidence="1">
    <location>
        <begin position="7"/>
        <end position="125"/>
    </location>
</feature>
<dbReference type="Pfam" id="PF07905">
    <property type="entry name" value="PucR"/>
    <property type="match status" value="1"/>
</dbReference>
<feature type="domain" description="PucR C-terminal helix-turn-helix" evidence="2">
    <location>
        <begin position="316"/>
        <end position="373"/>
    </location>
</feature>
<dbReference type="Proteomes" id="UP001144471">
    <property type="component" value="Unassembled WGS sequence"/>
</dbReference>
<evidence type="ECO:0000259" key="2">
    <source>
        <dbReference type="Pfam" id="PF13556"/>
    </source>
</evidence>
<sequence>MYITVGEMLELERFKTFKCIAGRGGFKRRVEKISLLDYEIVKPLESQFLPYEFSLSSLLGAKNNPELILMSVKYLFESGVSGLAIKNIYYDELPEEVIEYADEHEFPIFLFDNSVFFEDLITDVRDVLRDIERNRDRERKLDSLMEGDLSEKECEKLYNELSNYTDQGYIVTHLMNKKDISHIDNMKIIEGFRHRKVSTILSVTLYHRGIIVVYKGESFKLTNLVNDCYYIGLVFDDYIVGISGYSEESKQFKDACKQSIWSAKVAMAERKGVMAYEDIGVYKLLEPIIHLPLADQYIEEMLMPLKVYDADHGTELFQTAEVFIQYDGQIVQAAKALCQHSNTIRYRINKIKQLLGFEEREGTFFEHLSLAFRVYRIKAPLF</sequence>
<dbReference type="InterPro" id="IPR025736">
    <property type="entry name" value="PucR_C-HTH_dom"/>
</dbReference>
<dbReference type="InterPro" id="IPR051448">
    <property type="entry name" value="CdaR-like_regulators"/>
</dbReference>